<evidence type="ECO:0008006" key="4">
    <source>
        <dbReference type="Google" id="ProtNLM"/>
    </source>
</evidence>
<keyword evidence="1" id="KW-0732">Signal</keyword>
<evidence type="ECO:0000313" key="3">
    <source>
        <dbReference type="Proteomes" id="UP000217289"/>
    </source>
</evidence>
<reference evidence="2 3" key="1">
    <citation type="submission" date="2017-06" db="EMBL/GenBank/DDBJ databases">
        <authorList>
            <person name="Kim H.J."/>
            <person name="Triplett B.A."/>
        </authorList>
    </citation>
    <scope>NUCLEOTIDE SEQUENCE [LARGE SCALE GENOMIC DNA]</scope>
    <source>
        <strain evidence="2 3">DSM 14713</strain>
    </source>
</reference>
<dbReference type="KEGG" id="mbd:MEBOL_003232"/>
<dbReference type="AlphaFoldDB" id="A0A250IF53"/>
<name>A0A250IF53_9BACT</name>
<proteinExistence type="predicted"/>
<dbReference type="InterPro" id="IPR008964">
    <property type="entry name" value="Invasin/intimin_cell_adhesion"/>
</dbReference>
<keyword evidence="3" id="KW-1185">Reference proteome</keyword>
<evidence type="ECO:0000256" key="1">
    <source>
        <dbReference type="SAM" id="SignalP"/>
    </source>
</evidence>
<dbReference type="Proteomes" id="UP000217289">
    <property type="component" value="Chromosome"/>
</dbReference>
<feature type="signal peptide" evidence="1">
    <location>
        <begin position="1"/>
        <end position="23"/>
    </location>
</feature>
<dbReference type="OrthoDB" id="5517126at2"/>
<dbReference type="PROSITE" id="PS51257">
    <property type="entry name" value="PROKAR_LIPOPROTEIN"/>
    <property type="match status" value="1"/>
</dbReference>
<protein>
    <recommendedName>
        <fullName evidence="4">Lipoprotein</fullName>
    </recommendedName>
</protein>
<evidence type="ECO:0000313" key="2">
    <source>
        <dbReference type="EMBL" id="ATB29777.1"/>
    </source>
</evidence>
<gene>
    <name evidence="2" type="ORF">MEBOL_003232</name>
</gene>
<dbReference type="SUPFAM" id="SSF49373">
    <property type="entry name" value="Invasin/intimin cell-adhesion fragments"/>
    <property type="match status" value="1"/>
</dbReference>
<sequence>MSARDRNPLRAALLLVIATLSSACGSNTSACTLEARASVRIQVVDGQGHPQRDARVTFTRDGGPEQQALCNGSQTRQGNCDAWVTGYESPGEYVLTATSADGQRTVTQSVSVGEDACHVQTRSVTLVLPD</sequence>
<dbReference type="RefSeq" id="WP_095978307.1">
    <property type="nucleotide sequence ID" value="NZ_CP022163.1"/>
</dbReference>
<dbReference type="EMBL" id="CP022163">
    <property type="protein sequence ID" value="ATB29777.1"/>
    <property type="molecule type" value="Genomic_DNA"/>
</dbReference>
<dbReference type="Gene3D" id="2.60.40.10">
    <property type="entry name" value="Immunoglobulins"/>
    <property type="match status" value="1"/>
</dbReference>
<dbReference type="InterPro" id="IPR013783">
    <property type="entry name" value="Ig-like_fold"/>
</dbReference>
<organism evidence="2 3">
    <name type="scientific">Melittangium boletus DSM 14713</name>
    <dbReference type="NCBI Taxonomy" id="1294270"/>
    <lineage>
        <taxon>Bacteria</taxon>
        <taxon>Pseudomonadati</taxon>
        <taxon>Myxococcota</taxon>
        <taxon>Myxococcia</taxon>
        <taxon>Myxococcales</taxon>
        <taxon>Cystobacterineae</taxon>
        <taxon>Archangiaceae</taxon>
        <taxon>Melittangium</taxon>
    </lineage>
</organism>
<feature type="chain" id="PRO_5013010085" description="Lipoprotein" evidence="1">
    <location>
        <begin position="24"/>
        <end position="130"/>
    </location>
</feature>
<accession>A0A250IF53</accession>